<proteinExistence type="predicted"/>
<feature type="transmembrane region" description="Helical" evidence="1">
    <location>
        <begin position="66"/>
        <end position="86"/>
    </location>
</feature>
<feature type="transmembrane region" description="Helical" evidence="1">
    <location>
        <begin position="20"/>
        <end position="45"/>
    </location>
</feature>
<dbReference type="KEGG" id="smas:HUE87_04980"/>
<dbReference type="Pfam" id="PF04186">
    <property type="entry name" value="FxsA"/>
    <property type="match status" value="1"/>
</dbReference>
<protein>
    <submittedName>
        <fullName evidence="2">FxsA family protein</fullName>
    </submittedName>
</protein>
<dbReference type="RefSeq" id="WP_194367624.1">
    <property type="nucleotide sequence ID" value="NZ_CP054493.1"/>
</dbReference>
<keyword evidence="3" id="KW-1185">Reference proteome</keyword>
<dbReference type="NCBIfam" id="NF008528">
    <property type="entry name" value="PRK11463.1-2"/>
    <property type="match status" value="1"/>
</dbReference>
<reference evidence="2 3" key="1">
    <citation type="submission" date="2020-05" db="EMBL/GenBank/DDBJ databases">
        <title>Sulfurimonas marisnigri, sp. nov., and Sulfurimonas baltica, sp. nov., manganese oxide reducing chemolithoautotrophs of the class Epsilonproteobacteria isolated from the pelagic redoxclines of the Black and Baltic Seas and emended description of the genus Sulfurimonas.</title>
        <authorList>
            <person name="Henkel J.V."/>
            <person name="Laudan C."/>
            <person name="Werner J."/>
            <person name="Neu T."/>
            <person name="Plewe S."/>
            <person name="Sproer C."/>
            <person name="Bunk B."/>
            <person name="Schulz-Vogt H.N."/>
        </authorList>
    </citation>
    <scope>NUCLEOTIDE SEQUENCE [LARGE SCALE GENOMIC DNA]</scope>
    <source>
        <strain evidence="2 3">SoZ1</strain>
    </source>
</reference>
<evidence type="ECO:0000313" key="2">
    <source>
        <dbReference type="EMBL" id="QOY55585.1"/>
    </source>
</evidence>
<dbReference type="InterPro" id="IPR007313">
    <property type="entry name" value="FxsA"/>
</dbReference>
<organism evidence="2 3">
    <name type="scientific">Candidatus Sulfurimonas marisnigri</name>
    <dbReference type="NCBI Taxonomy" id="2740405"/>
    <lineage>
        <taxon>Bacteria</taxon>
        <taxon>Pseudomonadati</taxon>
        <taxon>Campylobacterota</taxon>
        <taxon>Epsilonproteobacteria</taxon>
        <taxon>Campylobacterales</taxon>
        <taxon>Sulfurimonadaceae</taxon>
        <taxon>Sulfurimonas</taxon>
    </lineage>
</organism>
<accession>A0A7S7M219</accession>
<dbReference type="Proteomes" id="UP000593836">
    <property type="component" value="Chromosome"/>
</dbReference>
<gene>
    <name evidence="2" type="ORF">HUE87_04980</name>
</gene>
<evidence type="ECO:0000256" key="1">
    <source>
        <dbReference type="SAM" id="Phobius"/>
    </source>
</evidence>
<keyword evidence="1" id="KW-1133">Transmembrane helix</keyword>
<evidence type="ECO:0000313" key="3">
    <source>
        <dbReference type="Proteomes" id="UP000593836"/>
    </source>
</evidence>
<keyword evidence="1" id="KW-0812">Transmembrane</keyword>
<name>A0A7S7M219_9BACT</name>
<keyword evidence="1" id="KW-0472">Membrane</keyword>
<dbReference type="GO" id="GO:0016020">
    <property type="term" value="C:membrane"/>
    <property type="evidence" value="ECO:0007669"/>
    <property type="project" value="InterPro"/>
</dbReference>
<dbReference type="EMBL" id="CP054493">
    <property type="protein sequence ID" value="QOY55585.1"/>
    <property type="molecule type" value="Genomic_DNA"/>
</dbReference>
<sequence>MIYFVVYLFLEVLVSVNISSYIGGLATFLEIMLSAFFGISILINFRKTLTENMTAVSYSCIDLEQFQRLNLFTILGGILLIIPGFLTDIFGILLQFSAFTTMAVNRYNVKSGNCKTNFKTKNIKKDIDVIDVEIISDNSSTK</sequence>
<dbReference type="AlphaFoldDB" id="A0A7S7M219"/>